<reference evidence="2 3" key="1">
    <citation type="journal article" date="2022" name="Allergy">
        <title>Genome assembly and annotation of Periplaneta americana reveal a comprehensive cockroach allergen profile.</title>
        <authorList>
            <person name="Wang L."/>
            <person name="Xiong Q."/>
            <person name="Saelim N."/>
            <person name="Wang L."/>
            <person name="Nong W."/>
            <person name="Wan A.T."/>
            <person name="Shi M."/>
            <person name="Liu X."/>
            <person name="Cao Q."/>
            <person name="Hui J.H.L."/>
            <person name="Sookrung N."/>
            <person name="Leung T.F."/>
            <person name="Tungtrongchitr A."/>
            <person name="Tsui S.K.W."/>
        </authorList>
    </citation>
    <scope>NUCLEOTIDE SEQUENCE [LARGE SCALE GENOMIC DNA]</scope>
    <source>
        <strain evidence="2">PWHHKU_190912</strain>
    </source>
</reference>
<accession>A0ABQ8U0J3</accession>
<evidence type="ECO:0000313" key="2">
    <source>
        <dbReference type="EMBL" id="KAJ4451412.1"/>
    </source>
</evidence>
<comment type="caution">
    <text evidence="2">The sequence shown here is derived from an EMBL/GenBank/DDBJ whole genome shotgun (WGS) entry which is preliminary data.</text>
</comment>
<dbReference type="EMBL" id="JAJSOF020000001">
    <property type="protein sequence ID" value="KAJ4451412.1"/>
    <property type="molecule type" value="Genomic_DNA"/>
</dbReference>
<proteinExistence type="predicted"/>
<name>A0ABQ8U0J3_PERAM</name>
<protein>
    <submittedName>
        <fullName evidence="2">Uncharacterized protein</fullName>
    </submittedName>
</protein>
<sequence>MAGLCEGAMNFRVPLKAISKMLIGSSSRYIAGRSAVQTVYWRTTSDEQGVKMFKHGRVLKFMKDAEDKQTSSQPPARYSKDYMCSGLQKKDAA</sequence>
<organism evidence="2 3">
    <name type="scientific">Periplaneta americana</name>
    <name type="common">American cockroach</name>
    <name type="synonym">Blatta americana</name>
    <dbReference type="NCBI Taxonomy" id="6978"/>
    <lineage>
        <taxon>Eukaryota</taxon>
        <taxon>Metazoa</taxon>
        <taxon>Ecdysozoa</taxon>
        <taxon>Arthropoda</taxon>
        <taxon>Hexapoda</taxon>
        <taxon>Insecta</taxon>
        <taxon>Pterygota</taxon>
        <taxon>Neoptera</taxon>
        <taxon>Polyneoptera</taxon>
        <taxon>Dictyoptera</taxon>
        <taxon>Blattodea</taxon>
        <taxon>Blattoidea</taxon>
        <taxon>Blattidae</taxon>
        <taxon>Blattinae</taxon>
        <taxon>Periplaneta</taxon>
    </lineage>
</organism>
<evidence type="ECO:0000313" key="3">
    <source>
        <dbReference type="Proteomes" id="UP001148838"/>
    </source>
</evidence>
<evidence type="ECO:0000256" key="1">
    <source>
        <dbReference type="SAM" id="MobiDB-lite"/>
    </source>
</evidence>
<dbReference type="Proteomes" id="UP001148838">
    <property type="component" value="Unassembled WGS sequence"/>
</dbReference>
<gene>
    <name evidence="2" type="ORF">ANN_02874</name>
</gene>
<keyword evidence="3" id="KW-1185">Reference proteome</keyword>
<feature type="region of interest" description="Disordered" evidence="1">
    <location>
        <begin position="64"/>
        <end position="93"/>
    </location>
</feature>